<gene>
    <name evidence="3" type="ORF">N7515_002596</name>
</gene>
<evidence type="ECO:0000313" key="3">
    <source>
        <dbReference type="EMBL" id="KAJ5143809.1"/>
    </source>
</evidence>
<evidence type="ECO:0000313" key="4">
    <source>
        <dbReference type="Proteomes" id="UP001149079"/>
    </source>
</evidence>
<keyword evidence="1" id="KW-0347">Helicase</keyword>
<dbReference type="GO" id="GO:0043139">
    <property type="term" value="F:5'-3' DNA helicase activity"/>
    <property type="evidence" value="ECO:0007669"/>
    <property type="project" value="UniProtKB-EC"/>
</dbReference>
<feature type="domain" description="DNA helicase Pif1-like DEAD-box helicase" evidence="2">
    <location>
        <begin position="9"/>
        <end position="70"/>
    </location>
</feature>
<evidence type="ECO:0000256" key="1">
    <source>
        <dbReference type="RuleBase" id="RU363044"/>
    </source>
</evidence>
<dbReference type="InterPro" id="IPR051055">
    <property type="entry name" value="PIF1_helicase"/>
</dbReference>
<dbReference type="GO" id="GO:0016787">
    <property type="term" value="F:hydrolase activity"/>
    <property type="evidence" value="ECO:0007669"/>
    <property type="project" value="UniProtKB-KW"/>
</dbReference>
<evidence type="ECO:0000259" key="2">
    <source>
        <dbReference type="Pfam" id="PF05970"/>
    </source>
</evidence>
<proteinExistence type="inferred from homology"/>
<keyword evidence="1" id="KW-0227">DNA damage</keyword>
<dbReference type="Pfam" id="PF05970">
    <property type="entry name" value="PIF1"/>
    <property type="match status" value="1"/>
</dbReference>
<keyword evidence="1" id="KW-0378">Hydrolase</keyword>
<keyword evidence="4" id="KW-1185">Reference proteome</keyword>
<dbReference type="Gene3D" id="3.40.50.300">
    <property type="entry name" value="P-loop containing nucleotide triphosphate hydrolases"/>
    <property type="match status" value="1"/>
</dbReference>
<dbReference type="Proteomes" id="UP001149079">
    <property type="component" value="Unassembled WGS sequence"/>
</dbReference>
<dbReference type="GeneID" id="81402510"/>
<reference evidence="3" key="2">
    <citation type="journal article" date="2023" name="IMA Fungus">
        <title>Comparative genomic study of the Penicillium genus elucidates a diverse pangenome and 15 lateral gene transfer events.</title>
        <authorList>
            <person name="Petersen C."/>
            <person name="Sorensen T."/>
            <person name="Nielsen M.R."/>
            <person name="Sondergaard T.E."/>
            <person name="Sorensen J.L."/>
            <person name="Fitzpatrick D.A."/>
            <person name="Frisvad J.C."/>
            <person name="Nielsen K.L."/>
        </authorList>
    </citation>
    <scope>NUCLEOTIDE SEQUENCE</scope>
    <source>
        <strain evidence="3">IBT 22155</strain>
    </source>
</reference>
<name>A0A9W9HC87_9EURO</name>
<dbReference type="GO" id="GO:0005524">
    <property type="term" value="F:ATP binding"/>
    <property type="evidence" value="ECO:0007669"/>
    <property type="project" value="UniProtKB-KW"/>
</dbReference>
<dbReference type="InterPro" id="IPR027417">
    <property type="entry name" value="P-loop_NTPase"/>
</dbReference>
<dbReference type="GO" id="GO:0006281">
    <property type="term" value="P:DNA repair"/>
    <property type="evidence" value="ECO:0007669"/>
    <property type="project" value="UniProtKB-KW"/>
</dbReference>
<sequence length="101" mass="11551">MGNQALSRGLISGVRYLIIDEKSMIGLQMLYWIDRRCQQIFLDRREEPFAGLNIILAGDFFQLPPVPRKALFTPAKQPFNCLIVEELYAERNASLSGPEFC</sequence>
<dbReference type="RefSeq" id="XP_056525453.1">
    <property type="nucleotide sequence ID" value="XM_056663340.1"/>
</dbReference>
<dbReference type="EMBL" id="JAPQKL010000002">
    <property type="protein sequence ID" value="KAJ5143809.1"/>
    <property type="molecule type" value="Genomic_DNA"/>
</dbReference>
<keyword evidence="1" id="KW-0547">Nucleotide-binding</keyword>
<dbReference type="SUPFAM" id="SSF52540">
    <property type="entry name" value="P-loop containing nucleoside triphosphate hydrolases"/>
    <property type="match status" value="1"/>
</dbReference>
<accession>A0A9W9HC87</accession>
<comment type="similarity">
    <text evidence="1">Belongs to the helicase family.</text>
</comment>
<comment type="cofactor">
    <cofactor evidence="1">
        <name>Mg(2+)</name>
        <dbReference type="ChEBI" id="CHEBI:18420"/>
    </cofactor>
</comment>
<keyword evidence="1" id="KW-0233">DNA recombination</keyword>
<dbReference type="EC" id="5.6.2.3" evidence="1"/>
<dbReference type="GO" id="GO:0006310">
    <property type="term" value="P:DNA recombination"/>
    <property type="evidence" value="ECO:0007669"/>
    <property type="project" value="UniProtKB-KW"/>
</dbReference>
<dbReference type="PANTHER" id="PTHR47642">
    <property type="entry name" value="ATP-DEPENDENT DNA HELICASE"/>
    <property type="match status" value="1"/>
</dbReference>
<reference evidence="3" key="1">
    <citation type="submission" date="2022-11" db="EMBL/GenBank/DDBJ databases">
        <authorList>
            <person name="Petersen C."/>
        </authorList>
    </citation>
    <scope>NUCLEOTIDE SEQUENCE</scope>
    <source>
        <strain evidence="3">IBT 22155</strain>
    </source>
</reference>
<dbReference type="OrthoDB" id="4369146at2759"/>
<dbReference type="GO" id="GO:0000723">
    <property type="term" value="P:telomere maintenance"/>
    <property type="evidence" value="ECO:0007669"/>
    <property type="project" value="InterPro"/>
</dbReference>
<comment type="catalytic activity">
    <reaction evidence="1">
        <text>ATP + H2O = ADP + phosphate + H(+)</text>
        <dbReference type="Rhea" id="RHEA:13065"/>
        <dbReference type="ChEBI" id="CHEBI:15377"/>
        <dbReference type="ChEBI" id="CHEBI:15378"/>
        <dbReference type="ChEBI" id="CHEBI:30616"/>
        <dbReference type="ChEBI" id="CHEBI:43474"/>
        <dbReference type="ChEBI" id="CHEBI:456216"/>
        <dbReference type="EC" id="5.6.2.3"/>
    </reaction>
</comment>
<dbReference type="InterPro" id="IPR010285">
    <property type="entry name" value="DNA_helicase_pif1-like_DEAD"/>
</dbReference>
<keyword evidence="1" id="KW-0234">DNA repair</keyword>
<protein>
    <recommendedName>
        <fullName evidence="1">ATP-dependent DNA helicase</fullName>
        <ecNumber evidence="1">5.6.2.3</ecNumber>
    </recommendedName>
</protein>
<keyword evidence="1" id="KW-0067">ATP-binding</keyword>
<dbReference type="AlphaFoldDB" id="A0A9W9HC87"/>
<organism evidence="3 4">
    <name type="scientific">Penicillium bovifimosum</name>
    <dbReference type="NCBI Taxonomy" id="126998"/>
    <lineage>
        <taxon>Eukaryota</taxon>
        <taxon>Fungi</taxon>
        <taxon>Dikarya</taxon>
        <taxon>Ascomycota</taxon>
        <taxon>Pezizomycotina</taxon>
        <taxon>Eurotiomycetes</taxon>
        <taxon>Eurotiomycetidae</taxon>
        <taxon>Eurotiales</taxon>
        <taxon>Aspergillaceae</taxon>
        <taxon>Penicillium</taxon>
    </lineage>
</organism>
<comment type="caution">
    <text evidence="3">The sequence shown here is derived from an EMBL/GenBank/DDBJ whole genome shotgun (WGS) entry which is preliminary data.</text>
</comment>